<evidence type="ECO:0008006" key="4">
    <source>
        <dbReference type="Google" id="ProtNLM"/>
    </source>
</evidence>
<gene>
    <name evidence="2" type="ORF">E8L03_18070</name>
</gene>
<reference evidence="2 3" key="1">
    <citation type="submission" date="2019-04" db="EMBL/GenBank/DDBJ databases">
        <title>Isolation and culture of sulfate reducing bacteria from the cold seep of the South China Sea.</title>
        <authorList>
            <person name="Sun C."/>
            <person name="Liu R."/>
        </authorList>
    </citation>
    <scope>NUCLEOTIDE SEQUENCE [LARGE SCALE GENOMIC DNA]</scope>
    <source>
        <strain evidence="2 3">CS1</strain>
    </source>
</reference>
<keyword evidence="3" id="KW-1185">Reference proteome</keyword>
<dbReference type="Proteomes" id="UP000503251">
    <property type="component" value="Chromosome"/>
</dbReference>
<evidence type="ECO:0000256" key="1">
    <source>
        <dbReference type="SAM" id="SignalP"/>
    </source>
</evidence>
<keyword evidence="1" id="KW-0732">Signal</keyword>
<organism evidence="2 3">
    <name type="scientific">Oceanidesulfovibrio marinus</name>
    <dbReference type="NCBI Taxonomy" id="370038"/>
    <lineage>
        <taxon>Bacteria</taxon>
        <taxon>Pseudomonadati</taxon>
        <taxon>Thermodesulfobacteriota</taxon>
        <taxon>Desulfovibrionia</taxon>
        <taxon>Desulfovibrionales</taxon>
        <taxon>Desulfovibrionaceae</taxon>
        <taxon>Oceanidesulfovibrio</taxon>
    </lineage>
</organism>
<dbReference type="RefSeq" id="WP_171268099.1">
    <property type="nucleotide sequence ID" value="NZ_CP039543.1"/>
</dbReference>
<protein>
    <recommendedName>
        <fullName evidence="4">Phytase-like domain-containing protein</fullName>
    </recommendedName>
</protein>
<accession>A0ABX6NKG5</accession>
<feature type="signal peptide" evidence="1">
    <location>
        <begin position="1"/>
        <end position="21"/>
    </location>
</feature>
<evidence type="ECO:0000313" key="2">
    <source>
        <dbReference type="EMBL" id="QJT10706.1"/>
    </source>
</evidence>
<feature type="chain" id="PRO_5045147574" description="Phytase-like domain-containing protein" evidence="1">
    <location>
        <begin position="22"/>
        <end position="375"/>
    </location>
</feature>
<sequence length="375" mass="40518">MRRILPVVLALVLALPVSAHCAEAAPQVRLRHLDLAGPAASPQSQLSGLAWHGDELLLLPQFLDFMPRPQEEAAGEKSDTPGRTSPRIFAIDRAQIVEVLQSGTPTPIMPREIPVDGPDFRKRIPGYEGFEAIAVQGDSVFLLIESRPVRSKPEMRGFLVSGELTNGRLVLNDPAAELTPPAELANMCYESAFILGDTVWALYEANGANVNPAPAALRFALDGTPLDPAPFPHVEYRITDVTAVDKDGGFWAVNFYWPGERKLLKPAEDEIGARWGSPAGSTGDHAGVERLLRCRLTPSAEKAEAIALADEPPVNLEPSLLPSNWEGAAEIAFDLNGHTVHGLLLVTDTYPVTRFAFAPLDQEQGGEVHTGDVSQ</sequence>
<dbReference type="EMBL" id="CP039543">
    <property type="protein sequence ID" value="QJT10706.1"/>
    <property type="molecule type" value="Genomic_DNA"/>
</dbReference>
<proteinExistence type="predicted"/>
<evidence type="ECO:0000313" key="3">
    <source>
        <dbReference type="Proteomes" id="UP000503251"/>
    </source>
</evidence>
<name>A0ABX6NKG5_9BACT</name>